<proteinExistence type="predicted"/>
<protein>
    <submittedName>
        <fullName evidence="1">Uncharacterized protein</fullName>
    </submittedName>
</protein>
<name>A0A1X7SW03_AMPQE</name>
<reference evidence="1" key="1">
    <citation type="submission" date="2017-05" db="UniProtKB">
        <authorList>
            <consortium name="EnsemblMetazoa"/>
        </authorList>
    </citation>
    <scope>IDENTIFICATION</scope>
</reference>
<dbReference type="Pfam" id="PF15136">
    <property type="entry name" value="UPF0449"/>
    <property type="match status" value="1"/>
</dbReference>
<dbReference type="EnsemblMetazoa" id="Aqu2.1.06255_001">
    <property type="protein sequence ID" value="Aqu2.1.06255_001"/>
    <property type="gene ID" value="Aqu2.1.06255"/>
</dbReference>
<evidence type="ECO:0000313" key="1">
    <source>
        <dbReference type="EnsemblMetazoa" id="Aqu2.1.06255_001"/>
    </source>
</evidence>
<sequence length="86" mass="10142">MASLISMEAILEDLSTAPKDDIVFKESPEDFEKEQSSNNKIDYEKCTSFYHSHELLEQYRKEDTLLKTLNDIEIIIKDLQKHLHEQ</sequence>
<accession>A0A1X7SW03</accession>
<organism evidence="1">
    <name type="scientific">Amphimedon queenslandica</name>
    <name type="common">Sponge</name>
    <dbReference type="NCBI Taxonomy" id="400682"/>
    <lineage>
        <taxon>Eukaryota</taxon>
        <taxon>Metazoa</taxon>
        <taxon>Porifera</taxon>
        <taxon>Demospongiae</taxon>
        <taxon>Heteroscleromorpha</taxon>
        <taxon>Haplosclerida</taxon>
        <taxon>Niphatidae</taxon>
        <taxon>Amphimedon</taxon>
    </lineage>
</organism>
<dbReference type="InParanoid" id="A0A1X7SW03"/>
<dbReference type="InterPro" id="IPR028227">
    <property type="entry name" value="UPF0449"/>
</dbReference>
<dbReference type="AlphaFoldDB" id="A0A1X7SW03"/>